<proteinExistence type="predicted"/>
<evidence type="ECO:0008006" key="5">
    <source>
        <dbReference type="Google" id="ProtNLM"/>
    </source>
</evidence>
<evidence type="ECO:0000313" key="3">
    <source>
        <dbReference type="EMBL" id="OOV82701.1"/>
    </source>
</evidence>
<keyword evidence="1" id="KW-1133">Transmembrane helix</keyword>
<dbReference type="AlphaFoldDB" id="A0A1T1GYN3"/>
<gene>
    <name evidence="3" type="ORF">B1202_09615</name>
</gene>
<dbReference type="RefSeq" id="WP_078190450.1">
    <property type="nucleotide sequence ID" value="NZ_JAMCOZ010000003.1"/>
</dbReference>
<dbReference type="NCBIfam" id="TIGR04214">
    <property type="entry name" value="CSLREA_Nterm"/>
    <property type="match status" value="1"/>
</dbReference>
<reference evidence="3 4" key="1">
    <citation type="submission" date="2017-02" db="EMBL/GenBank/DDBJ databases">
        <title>Acinetobacter sp. ANC 4945, whole genome shotgun sequencing project.</title>
        <authorList>
            <person name="Radolfova-Krizova L."/>
            <person name="Al Atrouni A."/>
            <person name="Nemec A."/>
        </authorList>
    </citation>
    <scope>NUCLEOTIDE SEQUENCE [LARGE SCALE GENOMIC DNA]</scope>
    <source>
        <strain evidence="3 4">ANC 4945</strain>
    </source>
</reference>
<keyword evidence="4" id="KW-1185">Reference proteome</keyword>
<accession>A0A1T1GYN3</accession>
<sequence>MKNYKKGLLAVMVLAAMSSMAATSNIIKVTTFDDENGENLNQCSLREAIETARKNKSFGGCNVGNPNNGQTDYIQLEAGEYLLTKGELVPLNQIVIEGKSRFNYDSKNLLTQKFPAYEDIRTTINAQGKSRIFNTSRSEANFIVNNVRLTGGMAEDRGGALYLGGAFTLNNGAIENSQAKVAGGAIYSVAHNMSKKTLLVSSLVQGNVAPKGSVVAMDCIGNLGDTQPEIVFQQSSIIQNGSSTSNSVMDFCGNAKVELTANTIAKNQANPSTGSIIRAISQGTERLSAFSSFVLTSNTIVENNAASTYYYDNNGTKAWYFNVLAYNTGGKSCRYLNNAVPDNSQKFVASNNAFELAAAQCDLPESVLNSTESFLQNHDVSSYALGTLLSALQTKSAYNLYLPLYYPKAIGSGFDLINLGLDGCSDADQRGILRITDGTLQLSPTQRNTCDIGSVELMNLTAADMADITNESLTALQDKYQNTIDALKKDIDDPDYAEYKVANQDDLTKYEAVLSALKNNLKYRAVYFDPFPASLPQEESVNGSAETRQIALNADNYTVTTSPIGIGSEITVSSTGEASIVGNPPHDLHCDWDAGIKQIVIYRTSGATTAPTEYGFCKYTLKQKTGSQAESSGVVRVAFKNMTPVAKAAQYTISPSNNLSVTVNNLLENANDDGDGPVASMPAGKSVWHKNEEGQIIPIRFTKIPAGLNFEAEYSGSCPASYLKETCYGGKITFSVKNGFSQFDYPVEYSVIDSDGIASSNAILTLKNTAKNTNSSSSGGGSMGVFGLLALIGLGVYRQRRLSK</sequence>
<protein>
    <recommendedName>
        <fullName evidence="5">CSLREA domain-containing protein</fullName>
    </recommendedName>
</protein>
<dbReference type="InterPro" id="IPR026457">
    <property type="entry name" value="CSLREA_Nterm"/>
</dbReference>
<feature type="transmembrane region" description="Helical" evidence="1">
    <location>
        <begin position="779"/>
        <end position="797"/>
    </location>
</feature>
<keyword evidence="1" id="KW-0472">Membrane</keyword>
<dbReference type="EMBL" id="MVKX01000005">
    <property type="protein sequence ID" value="OOV82701.1"/>
    <property type="molecule type" value="Genomic_DNA"/>
</dbReference>
<organism evidence="3 4">
    <name type="scientific">Acinetobacter amyesii</name>
    <dbReference type="NCBI Taxonomy" id="2942470"/>
    <lineage>
        <taxon>Bacteria</taxon>
        <taxon>Pseudomonadati</taxon>
        <taxon>Pseudomonadota</taxon>
        <taxon>Gammaproteobacteria</taxon>
        <taxon>Moraxellales</taxon>
        <taxon>Moraxellaceae</taxon>
        <taxon>Acinetobacter</taxon>
    </lineage>
</organism>
<feature type="chain" id="PRO_5013069126" description="CSLREA domain-containing protein" evidence="2">
    <location>
        <begin position="22"/>
        <end position="804"/>
    </location>
</feature>
<dbReference type="SUPFAM" id="SSF51126">
    <property type="entry name" value="Pectin lyase-like"/>
    <property type="match status" value="1"/>
</dbReference>
<evidence type="ECO:0000313" key="4">
    <source>
        <dbReference type="Proteomes" id="UP000191160"/>
    </source>
</evidence>
<dbReference type="InterPro" id="IPR020008">
    <property type="entry name" value="GlyGly_CTERM"/>
</dbReference>
<dbReference type="Proteomes" id="UP000191160">
    <property type="component" value="Unassembled WGS sequence"/>
</dbReference>
<keyword evidence="2" id="KW-0732">Signal</keyword>
<evidence type="ECO:0000256" key="2">
    <source>
        <dbReference type="SAM" id="SignalP"/>
    </source>
</evidence>
<dbReference type="NCBIfam" id="TIGR03501">
    <property type="entry name" value="GlyGly_CTERM"/>
    <property type="match status" value="1"/>
</dbReference>
<feature type="signal peptide" evidence="2">
    <location>
        <begin position="1"/>
        <end position="21"/>
    </location>
</feature>
<name>A0A1T1GYN3_9GAMM</name>
<keyword evidence="1" id="KW-0812">Transmembrane</keyword>
<dbReference type="InterPro" id="IPR011050">
    <property type="entry name" value="Pectin_lyase_fold/virulence"/>
</dbReference>
<evidence type="ECO:0000256" key="1">
    <source>
        <dbReference type="SAM" id="Phobius"/>
    </source>
</evidence>
<comment type="caution">
    <text evidence="3">The sequence shown here is derived from an EMBL/GenBank/DDBJ whole genome shotgun (WGS) entry which is preliminary data.</text>
</comment>